<reference evidence="1" key="1">
    <citation type="journal article" date="2014" name="Front. Microbiol.">
        <title>High frequency of phylogenetically diverse reductive dehalogenase-homologous genes in deep subseafloor sedimentary metagenomes.</title>
        <authorList>
            <person name="Kawai M."/>
            <person name="Futagami T."/>
            <person name="Toyoda A."/>
            <person name="Takaki Y."/>
            <person name="Nishi S."/>
            <person name="Hori S."/>
            <person name="Arai W."/>
            <person name="Tsubouchi T."/>
            <person name="Morono Y."/>
            <person name="Uchiyama I."/>
            <person name="Ito T."/>
            <person name="Fujiyama A."/>
            <person name="Inagaki F."/>
            <person name="Takami H."/>
        </authorList>
    </citation>
    <scope>NUCLEOTIDE SEQUENCE</scope>
    <source>
        <strain evidence="1">Expedition CK06-06</strain>
    </source>
</reference>
<dbReference type="AlphaFoldDB" id="X0YKK0"/>
<name>X0YKK0_9ZZZZ</name>
<dbReference type="EMBL" id="BARS01040585">
    <property type="protein sequence ID" value="GAG37296.1"/>
    <property type="molecule type" value="Genomic_DNA"/>
</dbReference>
<protein>
    <submittedName>
        <fullName evidence="1">Uncharacterized protein</fullName>
    </submittedName>
</protein>
<feature type="non-terminal residue" evidence="1">
    <location>
        <position position="254"/>
    </location>
</feature>
<proteinExistence type="predicted"/>
<organism evidence="1">
    <name type="scientific">marine sediment metagenome</name>
    <dbReference type="NCBI Taxonomy" id="412755"/>
    <lineage>
        <taxon>unclassified sequences</taxon>
        <taxon>metagenomes</taxon>
        <taxon>ecological metagenomes</taxon>
    </lineage>
</organism>
<accession>X0YKK0</accession>
<comment type="caution">
    <text evidence="1">The sequence shown here is derived from an EMBL/GenBank/DDBJ whole genome shotgun (WGS) entry which is preliminary data.</text>
</comment>
<evidence type="ECO:0000313" key="1">
    <source>
        <dbReference type="EMBL" id="GAG37296.1"/>
    </source>
</evidence>
<sequence>RLGFPTARGSIILIEADKQSKRTLELTTDRWSEADVRCPDKFYEGILMETSSFKRELDDKVGMFKIADMTLKLSNHKKKFSTLLEEYDFKDQLIRLYHAFIHEPESWKTHIVTMICEDYNIEGTSFEMILKDVSQKYFGKTVPQTVCLKESADEDAEVFPDIHEKAEGLPMPEVLGLASLIEDEYKGAVEALYIDTVNFRYLAAAGGLHSIQEVYADNELVPDHLYEITYDDGHTIINFDGDQEDAIITFNCKG</sequence>
<feature type="non-terminal residue" evidence="1">
    <location>
        <position position="1"/>
    </location>
</feature>
<gene>
    <name evidence="1" type="ORF">S01H1_61838</name>
</gene>